<proteinExistence type="predicted"/>
<gene>
    <name evidence="4" type="ORF">G7Z17_g2064</name>
</gene>
<dbReference type="PANTHER" id="PTHR43798:SF31">
    <property type="entry name" value="AB HYDROLASE SUPERFAMILY PROTEIN YCLE"/>
    <property type="match status" value="1"/>
</dbReference>
<accession>A0A9P5HJJ2</accession>
<dbReference type="GO" id="GO:0016020">
    <property type="term" value="C:membrane"/>
    <property type="evidence" value="ECO:0007669"/>
    <property type="project" value="TreeGrafter"/>
</dbReference>
<dbReference type="InterPro" id="IPR000073">
    <property type="entry name" value="AB_hydrolase_1"/>
</dbReference>
<dbReference type="InterPro" id="IPR029058">
    <property type="entry name" value="AB_hydrolase_fold"/>
</dbReference>
<dbReference type="GO" id="GO:0016787">
    <property type="term" value="F:hydrolase activity"/>
    <property type="evidence" value="ECO:0007669"/>
    <property type="project" value="UniProtKB-KW"/>
</dbReference>
<evidence type="ECO:0000313" key="5">
    <source>
        <dbReference type="Proteomes" id="UP000722485"/>
    </source>
</evidence>
<dbReference type="PANTHER" id="PTHR43798">
    <property type="entry name" value="MONOACYLGLYCEROL LIPASE"/>
    <property type="match status" value="1"/>
</dbReference>
<sequence length="305" mass="34270">MKPLFLLAGFLHGLHAASLKPNKTKSCSKTGLVTTQDGVHLNYTQSGPLAGQKILFIPGWRQTAAEWKKQVEYFSSTGYRVTAYDMRGHGESEKPDFGYRISRFAADLNDLLNQLDLKDVSIVAHSMGSSISWAWWDQYPDARDRIDRFVFVDQSSVLTADPHWTEEQAKQVSALFDPIGVYDLADDMTAQTPPFVRSMFTDSISEADFEWVLSENKKISDKNAATLVIDHAFRDWRDVLPRIHVPSLVIAGEVSVNAAPGIAWVATQIPGGKSYTFTAEEKGSHFMFWENPERFNSIVEDFITP</sequence>
<keyword evidence="1" id="KW-0378">Hydrolase</keyword>
<dbReference type="EMBL" id="JAANBB010000019">
    <property type="protein sequence ID" value="KAF7555553.1"/>
    <property type="molecule type" value="Genomic_DNA"/>
</dbReference>
<dbReference type="Gene3D" id="3.40.50.1820">
    <property type="entry name" value="alpha/beta hydrolase"/>
    <property type="match status" value="1"/>
</dbReference>
<feature type="domain" description="AB hydrolase-1" evidence="3">
    <location>
        <begin position="54"/>
        <end position="215"/>
    </location>
</feature>
<feature type="chain" id="PRO_5040510857" description="AB hydrolase-1 domain-containing protein" evidence="2">
    <location>
        <begin position="17"/>
        <end position="305"/>
    </location>
</feature>
<feature type="signal peptide" evidence="2">
    <location>
        <begin position="1"/>
        <end position="16"/>
    </location>
</feature>
<dbReference type="AlphaFoldDB" id="A0A9P5HJJ2"/>
<dbReference type="PRINTS" id="PR00412">
    <property type="entry name" value="EPOXHYDRLASE"/>
</dbReference>
<evidence type="ECO:0000256" key="1">
    <source>
        <dbReference type="ARBA" id="ARBA00022801"/>
    </source>
</evidence>
<dbReference type="OrthoDB" id="10249433at2759"/>
<organism evidence="4 5">
    <name type="scientific">Cylindrodendrum hubeiense</name>
    <dbReference type="NCBI Taxonomy" id="595255"/>
    <lineage>
        <taxon>Eukaryota</taxon>
        <taxon>Fungi</taxon>
        <taxon>Dikarya</taxon>
        <taxon>Ascomycota</taxon>
        <taxon>Pezizomycotina</taxon>
        <taxon>Sordariomycetes</taxon>
        <taxon>Hypocreomycetidae</taxon>
        <taxon>Hypocreales</taxon>
        <taxon>Nectriaceae</taxon>
        <taxon>Cylindrodendrum</taxon>
    </lineage>
</organism>
<keyword evidence="5" id="KW-1185">Reference proteome</keyword>
<keyword evidence="2" id="KW-0732">Signal</keyword>
<evidence type="ECO:0000256" key="2">
    <source>
        <dbReference type="SAM" id="SignalP"/>
    </source>
</evidence>
<evidence type="ECO:0000259" key="3">
    <source>
        <dbReference type="Pfam" id="PF00561"/>
    </source>
</evidence>
<protein>
    <recommendedName>
        <fullName evidence="3">AB hydrolase-1 domain-containing protein</fullName>
    </recommendedName>
</protein>
<reference evidence="4" key="1">
    <citation type="submission" date="2020-03" db="EMBL/GenBank/DDBJ databases">
        <title>Draft Genome Sequence of Cylindrodendrum hubeiense.</title>
        <authorList>
            <person name="Buettner E."/>
            <person name="Kellner H."/>
        </authorList>
    </citation>
    <scope>NUCLEOTIDE SEQUENCE</scope>
    <source>
        <strain evidence="4">IHI 201604</strain>
    </source>
</reference>
<dbReference type="SUPFAM" id="SSF53474">
    <property type="entry name" value="alpha/beta-Hydrolases"/>
    <property type="match status" value="1"/>
</dbReference>
<dbReference type="InterPro" id="IPR000639">
    <property type="entry name" value="Epox_hydrolase-like"/>
</dbReference>
<dbReference type="Proteomes" id="UP000722485">
    <property type="component" value="Unassembled WGS sequence"/>
</dbReference>
<name>A0A9P5HJJ2_9HYPO</name>
<comment type="caution">
    <text evidence="4">The sequence shown here is derived from an EMBL/GenBank/DDBJ whole genome shotgun (WGS) entry which is preliminary data.</text>
</comment>
<dbReference type="Pfam" id="PF00561">
    <property type="entry name" value="Abhydrolase_1"/>
    <property type="match status" value="1"/>
</dbReference>
<evidence type="ECO:0000313" key="4">
    <source>
        <dbReference type="EMBL" id="KAF7555553.1"/>
    </source>
</evidence>
<dbReference type="InterPro" id="IPR050266">
    <property type="entry name" value="AB_hydrolase_sf"/>
</dbReference>